<feature type="domain" description="Cyclic nucleotide-binding" evidence="7">
    <location>
        <begin position="351"/>
        <end position="471"/>
    </location>
</feature>
<dbReference type="EMBL" id="CP159253">
    <property type="protein sequence ID" value="XCG50697.1"/>
    <property type="molecule type" value="Genomic_DNA"/>
</dbReference>
<dbReference type="GO" id="GO:0005886">
    <property type="term" value="C:plasma membrane"/>
    <property type="evidence" value="ECO:0007669"/>
    <property type="project" value="UniProtKB-SubCell"/>
</dbReference>
<feature type="transmembrane region" description="Helical" evidence="6">
    <location>
        <begin position="15"/>
        <end position="33"/>
    </location>
</feature>
<dbReference type="SMART" id="SM00100">
    <property type="entry name" value="cNMP"/>
    <property type="match status" value="1"/>
</dbReference>
<evidence type="ECO:0000259" key="7">
    <source>
        <dbReference type="PROSITE" id="PS50042"/>
    </source>
</evidence>
<evidence type="ECO:0000256" key="5">
    <source>
        <dbReference type="ARBA" id="ARBA00023136"/>
    </source>
</evidence>
<sequence length="510" mass="55471">MVELLPVKNGWNAPLIYVVLVGLAGIVVWRFIPERFSNARLITQIAFFLTMSAMLLDGAVVPYEPTSDNETTAGAILIGSVKVLWWLHLAWALIGFVRFYLVFEGKPREARLLQDLVVGAVYVGMLLSILAFVFAAPVRTLIATSGVFAIILGLALQNTLSDVFSGIALNLGRPYVLGDWIVLSDGTEGRVVETNWRSTHLLTLAHNVVALPNSFLAKLGLTNVSSPEESHGLSLTIRLAPTKMPAIVAEIMNAALQSSNTILKEPPPVVAVRGLDATAIEVGLYFRVANVGQRIAARNEIFDLVYRHSKSAGLLLAMPPSSSIVMGELPTEETAHPPRITPIELIRAIPIFSMLTEDEQEALAATTSVRTYRKGEIIARQGEMLPSLMIVRAGVVVRQRGEDDARMQEVGRLAPGDFFGETGLLAGIGETSTLRAMSHVVVYEIDQQSFAPLLLDRPEMAEDLAAILSNRMSGFGDSDAAGQPHMSSKFALHKTIQTVFRAVQFRRVLG</sequence>
<protein>
    <submittedName>
        <fullName evidence="8">Mechanosensitive ion channel family protein</fullName>
    </submittedName>
</protein>
<dbReference type="SUPFAM" id="SSF82689">
    <property type="entry name" value="Mechanosensitive channel protein MscS (YggB), C-terminal domain"/>
    <property type="match status" value="1"/>
</dbReference>
<keyword evidence="3 6" id="KW-0812">Transmembrane</keyword>
<evidence type="ECO:0000256" key="2">
    <source>
        <dbReference type="ARBA" id="ARBA00022475"/>
    </source>
</evidence>
<dbReference type="PANTHER" id="PTHR30566:SF5">
    <property type="entry name" value="MECHANOSENSITIVE ION CHANNEL PROTEIN 1, MITOCHONDRIAL-RELATED"/>
    <property type="match status" value="1"/>
</dbReference>
<feature type="transmembrane region" description="Helical" evidence="6">
    <location>
        <begin position="83"/>
        <end position="103"/>
    </location>
</feature>
<proteinExistence type="predicted"/>
<keyword evidence="2" id="KW-1003">Cell membrane</keyword>
<dbReference type="InterPro" id="IPR011066">
    <property type="entry name" value="MscS_channel_C_sf"/>
</dbReference>
<dbReference type="InterPro" id="IPR006685">
    <property type="entry name" value="MscS_channel_2nd"/>
</dbReference>
<evidence type="ECO:0000313" key="8">
    <source>
        <dbReference type="EMBL" id="XCG50697.1"/>
    </source>
</evidence>
<name>A0AAU8CVX1_9HYPH</name>
<gene>
    <name evidence="8" type="ORF">ABVK50_09570</name>
</gene>
<dbReference type="Gene3D" id="2.60.120.10">
    <property type="entry name" value="Jelly Rolls"/>
    <property type="match status" value="1"/>
</dbReference>
<feature type="transmembrane region" description="Helical" evidence="6">
    <location>
        <begin position="115"/>
        <end position="135"/>
    </location>
</feature>
<evidence type="ECO:0000256" key="4">
    <source>
        <dbReference type="ARBA" id="ARBA00022989"/>
    </source>
</evidence>
<dbReference type="InterPro" id="IPR023408">
    <property type="entry name" value="MscS_beta-dom_sf"/>
</dbReference>
<dbReference type="CDD" id="cd00038">
    <property type="entry name" value="CAP_ED"/>
    <property type="match status" value="1"/>
</dbReference>
<keyword evidence="4 6" id="KW-1133">Transmembrane helix</keyword>
<comment type="subcellular location">
    <subcellularLocation>
        <location evidence="1">Cell membrane</location>
        <topology evidence="1">Multi-pass membrane protein</topology>
    </subcellularLocation>
</comment>
<dbReference type="Gene3D" id="2.30.30.60">
    <property type="match status" value="1"/>
</dbReference>
<feature type="transmembrane region" description="Helical" evidence="6">
    <location>
        <begin position="45"/>
        <end position="63"/>
    </location>
</feature>
<dbReference type="Pfam" id="PF00924">
    <property type="entry name" value="MS_channel_2nd"/>
    <property type="match status" value="1"/>
</dbReference>
<accession>A0AAU8CVX1</accession>
<dbReference type="InterPro" id="IPR016846">
    <property type="entry name" value="cNMP-bd_ion_channel"/>
</dbReference>
<dbReference type="Gene3D" id="3.30.70.100">
    <property type="match status" value="1"/>
</dbReference>
<dbReference type="InterPro" id="IPR018490">
    <property type="entry name" value="cNMP-bd_dom_sf"/>
</dbReference>
<dbReference type="InterPro" id="IPR014710">
    <property type="entry name" value="RmlC-like_jellyroll"/>
</dbReference>
<dbReference type="SUPFAM" id="SSF51206">
    <property type="entry name" value="cAMP-binding domain-like"/>
    <property type="match status" value="1"/>
</dbReference>
<dbReference type="GO" id="GO:0008381">
    <property type="term" value="F:mechanosensitive monoatomic ion channel activity"/>
    <property type="evidence" value="ECO:0007669"/>
    <property type="project" value="UniProtKB-ARBA"/>
</dbReference>
<dbReference type="RefSeq" id="WP_353641778.1">
    <property type="nucleotide sequence ID" value="NZ_CP159253.1"/>
</dbReference>
<dbReference type="AlphaFoldDB" id="A0AAU8CVX1"/>
<evidence type="ECO:0000256" key="1">
    <source>
        <dbReference type="ARBA" id="ARBA00004651"/>
    </source>
</evidence>
<dbReference type="PROSITE" id="PS50042">
    <property type="entry name" value="CNMP_BINDING_3"/>
    <property type="match status" value="1"/>
</dbReference>
<evidence type="ECO:0000256" key="3">
    <source>
        <dbReference type="ARBA" id="ARBA00022692"/>
    </source>
</evidence>
<dbReference type="InterPro" id="IPR000595">
    <property type="entry name" value="cNMP-bd_dom"/>
</dbReference>
<evidence type="ECO:0000256" key="6">
    <source>
        <dbReference type="SAM" id="Phobius"/>
    </source>
</evidence>
<reference evidence="8" key="1">
    <citation type="submission" date="2024-06" db="EMBL/GenBank/DDBJ databases">
        <title>Mesorhizobium karijinii sp. nov., a symbiont of the iconic Swainsona formosa from arid Australia.</title>
        <authorList>
            <person name="Hill Y.J."/>
            <person name="Watkin E.L.J."/>
            <person name="O'Hara G.W."/>
            <person name="Terpolilli J."/>
            <person name="Tye M.L."/>
            <person name="Kohlmeier M.G."/>
        </authorList>
    </citation>
    <scope>NUCLEOTIDE SEQUENCE</scope>
    <source>
        <strain evidence="8">WSM2240</strain>
    </source>
</reference>
<dbReference type="Pfam" id="PF00027">
    <property type="entry name" value="cNMP_binding"/>
    <property type="match status" value="1"/>
</dbReference>
<dbReference type="PANTHER" id="PTHR30566">
    <property type="entry name" value="YNAI-RELATED MECHANOSENSITIVE ION CHANNEL"/>
    <property type="match status" value="1"/>
</dbReference>
<keyword evidence="5 6" id="KW-0472">Membrane</keyword>
<dbReference type="InterPro" id="IPR010920">
    <property type="entry name" value="LSM_dom_sf"/>
</dbReference>
<organism evidence="8">
    <name type="scientific">Mesorhizobium sp. WSM2240</name>
    <dbReference type="NCBI Taxonomy" id="3228851"/>
    <lineage>
        <taxon>Bacteria</taxon>
        <taxon>Pseudomonadati</taxon>
        <taxon>Pseudomonadota</taxon>
        <taxon>Alphaproteobacteria</taxon>
        <taxon>Hyphomicrobiales</taxon>
        <taxon>Phyllobacteriaceae</taxon>
        <taxon>Mesorhizobium</taxon>
    </lineage>
</organism>
<dbReference type="SUPFAM" id="SSF50182">
    <property type="entry name" value="Sm-like ribonucleoproteins"/>
    <property type="match status" value="1"/>
</dbReference>
<dbReference type="PIRSF" id="PIRSF026673">
    <property type="entry name" value="UCP026673_ion_chan"/>
    <property type="match status" value="1"/>
</dbReference>